<evidence type="ECO:0000313" key="3">
    <source>
        <dbReference type="Proteomes" id="UP001597119"/>
    </source>
</evidence>
<dbReference type="RefSeq" id="WP_247373930.1">
    <property type="nucleotide sequence ID" value="NZ_JALLGV010000001.1"/>
</dbReference>
<keyword evidence="3" id="KW-1185">Reference proteome</keyword>
<gene>
    <name evidence="2" type="ORF">ACFR9U_10065</name>
</gene>
<dbReference type="InterPro" id="IPR050855">
    <property type="entry name" value="NDM-1-like"/>
</dbReference>
<dbReference type="Pfam" id="PF00753">
    <property type="entry name" value="Lactamase_B"/>
    <property type="match status" value="1"/>
</dbReference>
<proteinExistence type="predicted"/>
<feature type="domain" description="Metallo-beta-lactamase" evidence="1">
    <location>
        <begin position="28"/>
        <end position="245"/>
    </location>
</feature>
<dbReference type="Proteomes" id="UP001597119">
    <property type="component" value="Unassembled WGS sequence"/>
</dbReference>
<evidence type="ECO:0000313" key="2">
    <source>
        <dbReference type="EMBL" id="MFD1587330.1"/>
    </source>
</evidence>
<reference evidence="2 3" key="1">
    <citation type="journal article" date="2019" name="Int. J. Syst. Evol. Microbiol.">
        <title>The Global Catalogue of Microorganisms (GCM) 10K type strain sequencing project: providing services to taxonomists for standard genome sequencing and annotation.</title>
        <authorList>
            <consortium name="The Broad Institute Genomics Platform"/>
            <consortium name="The Broad Institute Genome Sequencing Center for Infectious Disease"/>
            <person name="Wu L."/>
            <person name="Ma J."/>
        </authorList>
    </citation>
    <scope>NUCLEOTIDE SEQUENCE [LARGE SCALE GENOMIC DNA]</scope>
    <source>
        <strain evidence="2 3">CGMCC 1.12125</strain>
    </source>
</reference>
<dbReference type="InterPro" id="IPR036866">
    <property type="entry name" value="RibonucZ/Hydroxyglut_hydro"/>
</dbReference>
<sequence length="328" mass="35978">MSEQDAEQRAESVAVHRIEFSVDWPPGHVAAYLVDCAEPILFDAGMAGEDAHEELVAGLADSGYDLADVDHLVVTHPHVDHIGQVPAIVETADPEVYAPAGVDERFDRDPDELAETVEQNAKAAGLRGEYLDEAVEMSVESLERDGGLLSPDYVDHWVDGGTEIDIGPLTFETTHTPGHQADHLVFQTEFDGERRLFAGDMALATFRPVAMHTGFDDGYDEAIDAYYTGVDRLAELTVDRVYPGHGPVHADFDDAIADDRESLDHLLERSLEMLDDDGKTAVDVAFQRKGDRDIRYLVIETTSALAKLDRDGEASSTLEDGVRRFTVA</sequence>
<dbReference type="PANTHER" id="PTHR42951">
    <property type="entry name" value="METALLO-BETA-LACTAMASE DOMAIN-CONTAINING"/>
    <property type="match status" value="1"/>
</dbReference>
<dbReference type="SUPFAM" id="SSF56281">
    <property type="entry name" value="Metallo-hydrolase/oxidoreductase"/>
    <property type="match status" value="1"/>
</dbReference>
<dbReference type="AlphaFoldDB" id="A0ABD6CB30"/>
<dbReference type="InterPro" id="IPR001279">
    <property type="entry name" value="Metallo-B-lactamas"/>
</dbReference>
<comment type="caution">
    <text evidence="2">The sequence shown here is derived from an EMBL/GenBank/DDBJ whole genome shotgun (WGS) entry which is preliminary data.</text>
</comment>
<dbReference type="GO" id="GO:0016787">
    <property type="term" value="F:hydrolase activity"/>
    <property type="evidence" value="ECO:0007669"/>
    <property type="project" value="UniProtKB-KW"/>
</dbReference>
<dbReference type="PANTHER" id="PTHR42951:SF17">
    <property type="entry name" value="METALLO-BETA-LACTAMASE DOMAIN-CONTAINING PROTEIN"/>
    <property type="match status" value="1"/>
</dbReference>
<evidence type="ECO:0000259" key="1">
    <source>
        <dbReference type="SMART" id="SM00849"/>
    </source>
</evidence>
<dbReference type="SMART" id="SM00849">
    <property type="entry name" value="Lactamase_B"/>
    <property type="match status" value="1"/>
</dbReference>
<name>A0ABD6CB30_9EURY</name>
<dbReference type="EMBL" id="JBHUDJ010000003">
    <property type="protein sequence ID" value="MFD1587330.1"/>
    <property type="molecule type" value="Genomic_DNA"/>
</dbReference>
<protein>
    <submittedName>
        <fullName evidence="2">MBL fold metallo-hydrolase</fullName>
        <ecNumber evidence="2">3.-.-.-</ecNumber>
    </submittedName>
</protein>
<dbReference type="EC" id="3.-.-.-" evidence="2"/>
<keyword evidence="2" id="KW-0378">Hydrolase</keyword>
<accession>A0ABD6CB30</accession>
<dbReference type="Gene3D" id="3.60.15.10">
    <property type="entry name" value="Ribonuclease Z/Hydroxyacylglutathione hydrolase-like"/>
    <property type="match status" value="1"/>
</dbReference>
<organism evidence="2 3">
    <name type="scientific">Halorientalis brevis</name>
    <dbReference type="NCBI Taxonomy" id="1126241"/>
    <lineage>
        <taxon>Archaea</taxon>
        <taxon>Methanobacteriati</taxon>
        <taxon>Methanobacteriota</taxon>
        <taxon>Stenosarchaea group</taxon>
        <taxon>Halobacteria</taxon>
        <taxon>Halobacteriales</taxon>
        <taxon>Haloarculaceae</taxon>
        <taxon>Halorientalis</taxon>
    </lineage>
</organism>